<evidence type="ECO:0000313" key="2">
    <source>
        <dbReference type="EMBL" id="MDW5593514.1"/>
    </source>
</evidence>
<evidence type="ECO:0000313" key="3">
    <source>
        <dbReference type="Proteomes" id="UP001284601"/>
    </source>
</evidence>
<gene>
    <name evidence="2" type="ORF">R7226_04145</name>
</gene>
<dbReference type="RefSeq" id="WP_318595776.1">
    <property type="nucleotide sequence ID" value="NZ_JAWSTH010000006.1"/>
</dbReference>
<keyword evidence="3" id="KW-1185">Reference proteome</keyword>
<accession>A0ABU4HJM7</accession>
<name>A0ABU4HJM7_9ACTN</name>
<evidence type="ECO:0000256" key="1">
    <source>
        <dbReference type="SAM" id="MobiDB-lite"/>
    </source>
</evidence>
<reference evidence="2 3" key="2">
    <citation type="submission" date="2023-10" db="EMBL/GenBank/DDBJ databases">
        <authorList>
            <person name="Han X.F."/>
        </authorList>
    </citation>
    <scope>NUCLEOTIDE SEQUENCE [LARGE SCALE GENOMIC DNA]</scope>
    <source>
        <strain evidence="2 3">KCTC 39840</strain>
    </source>
</reference>
<proteinExistence type="predicted"/>
<dbReference type="Proteomes" id="UP001284601">
    <property type="component" value="Unassembled WGS sequence"/>
</dbReference>
<reference evidence="3" key="1">
    <citation type="submission" date="2023-07" db="EMBL/GenBank/DDBJ databases">
        <title>Conexibacter stalactiti sp. nov., isolated from stalactites in a lava cave and emended description of the genus Conexibacter.</title>
        <authorList>
            <person name="Lee S.D."/>
        </authorList>
    </citation>
    <scope>NUCLEOTIDE SEQUENCE [LARGE SCALE GENOMIC DNA]</scope>
    <source>
        <strain evidence="3">KCTC 39840</strain>
    </source>
</reference>
<feature type="region of interest" description="Disordered" evidence="1">
    <location>
        <begin position="927"/>
        <end position="952"/>
    </location>
</feature>
<comment type="caution">
    <text evidence="2">The sequence shown here is derived from an EMBL/GenBank/DDBJ whole genome shotgun (WGS) entry which is preliminary data.</text>
</comment>
<sequence length="952" mass="100458">MSDLIKQKGINVSIRTPFQAAKGRLGRRFAVAAAVAAVGGGLAAAPASAEFGLRPDPGNPAVVDFQADAFDQNGDPYTQAGGYPFRATTSFTFNSVRDIDDNEIPDGNAKDILIDLPAGLVGNPQAVATCETEQFMQTMPNGLNACPIDSQVGMVRLDLFNGGNYVYYTPIYNMRPASDEIAAFMFSAVTVPVRAVPTVRSNGDYGLLISTTNINETVGIRRVEFSLWGVPADPAHDRDRAYLQIDYNGAPFQRFGGNVSASSTPKPFFINPATCDHGPYTTSLRTRSWQNPAEWKSYSVLTKSGVTGCGNLKWEPSINVQPDNTQAGAPTGLRVDIDVPQHDNPAVPATPPLKKAVVRLPEGVRVSPSASDGLGACTDAQVALNSTGRASCPDSSNIGTVAIDTPLLAEPLVGNIFLGTQRPDQLLRLFIVAEGRGNLIIKLPGKVDPDPVTGQLLATFDDNPQLPFSRLSLYFKGGPRASLTNPSTCGVKTTTTGLSAWSGQVAQPSSSFTIDRGPNGGPCAPLGFAPGFSAGTTNATGGADSNFTLTFSRSDADQELKDLTVRLPKGLLARIANVDLCADALAAAGTCGDGSRIGSVTTAAGPGTSPFHLPGRVYMTGPYKGAPYGMSIVVPAVAGPFDLGTVVVRTAVHVDRSTTELSIVSDPLPSILMGIPLQIRSVNVSVDKPSFMFNPTNCTAAKVAGTIGSIAGALANVSSRFQVGDCATLPFKPKMALKVGAKGKLTRGKRTPLTVTLSMTRGQANNRSVQVTLPKALNARLDVVNRRVACSIEQFRADRCPMVVGSASAVTPLLRDPLRGPAYFVYNPDRRLPDLVVRLKGQVNVDLVGKVTITRDLKLQTTFDTVPDVPITTFRLALESGSRNGPIGVTRNLCAATTRKALAADLAFVAQNNRKVTVGQKISVAGCGRASSRSKRASRSNRRSSAKKKSKR</sequence>
<protein>
    <submittedName>
        <fullName evidence="2">Uncharacterized protein</fullName>
    </submittedName>
</protein>
<feature type="compositionally biased region" description="Basic residues" evidence="1">
    <location>
        <begin position="932"/>
        <end position="952"/>
    </location>
</feature>
<dbReference type="EMBL" id="JAWSTH010000006">
    <property type="protein sequence ID" value="MDW5593514.1"/>
    <property type="molecule type" value="Genomic_DNA"/>
</dbReference>
<organism evidence="2 3">
    <name type="scientific">Conexibacter stalactiti</name>
    <dbReference type="NCBI Taxonomy" id="1940611"/>
    <lineage>
        <taxon>Bacteria</taxon>
        <taxon>Bacillati</taxon>
        <taxon>Actinomycetota</taxon>
        <taxon>Thermoleophilia</taxon>
        <taxon>Solirubrobacterales</taxon>
        <taxon>Conexibacteraceae</taxon>
        <taxon>Conexibacter</taxon>
    </lineage>
</organism>